<gene>
    <name evidence="2" type="ORF">CARUB_v10025287mg</name>
</gene>
<reference evidence="3" key="1">
    <citation type="journal article" date="2013" name="Nat. Genet.">
        <title>The Capsella rubella genome and the genomic consequences of rapid mating system evolution.</title>
        <authorList>
            <person name="Slotte T."/>
            <person name="Hazzouri K.M."/>
            <person name="Agren J.A."/>
            <person name="Koenig D."/>
            <person name="Maumus F."/>
            <person name="Guo Y.L."/>
            <person name="Steige K."/>
            <person name="Platts A.E."/>
            <person name="Escobar J.S."/>
            <person name="Newman L.K."/>
            <person name="Wang W."/>
            <person name="Mandakova T."/>
            <person name="Vello E."/>
            <person name="Smith L.M."/>
            <person name="Henz S.R."/>
            <person name="Steffen J."/>
            <person name="Takuno S."/>
            <person name="Brandvain Y."/>
            <person name="Coop G."/>
            <person name="Andolfatto P."/>
            <person name="Hu T.T."/>
            <person name="Blanchette M."/>
            <person name="Clark R.M."/>
            <person name="Quesneville H."/>
            <person name="Nordborg M."/>
            <person name="Gaut B.S."/>
            <person name="Lysak M.A."/>
            <person name="Jenkins J."/>
            <person name="Grimwood J."/>
            <person name="Chapman J."/>
            <person name="Prochnik S."/>
            <person name="Shu S."/>
            <person name="Rokhsar D."/>
            <person name="Schmutz J."/>
            <person name="Weigel D."/>
            <person name="Wright S.I."/>
        </authorList>
    </citation>
    <scope>NUCLEOTIDE SEQUENCE [LARGE SCALE GENOMIC DNA]</scope>
    <source>
        <strain evidence="3">cv. Monte Gargano</strain>
    </source>
</reference>
<dbReference type="SUPFAM" id="SSF81383">
    <property type="entry name" value="F-box domain"/>
    <property type="match status" value="1"/>
</dbReference>
<dbReference type="Pfam" id="PF00646">
    <property type="entry name" value="F-box"/>
    <property type="match status" value="1"/>
</dbReference>
<dbReference type="InterPro" id="IPR036047">
    <property type="entry name" value="F-box-like_dom_sf"/>
</dbReference>
<dbReference type="InterPro" id="IPR050796">
    <property type="entry name" value="SCF_F-box_component"/>
</dbReference>
<feature type="non-terminal residue" evidence="2">
    <location>
        <position position="361"/>
    </location>
</feature>
<name>R0HY99_9BRAS</name>
<dbReference type="AlphaFoldDB" id="R0HY99"/>
<accession>R0HY99</accession>
<evidence type="ECO:0000313" key="2">
    <source>
        <dbReference type="EMBL" id="EOA29033.1"/>
    </source>
</evidence>
<dbReference type="InterPro" id="IPR001810">
    <property type="entry name" value="F-box_dom"/>
</dbReference>
<evidence type="ECO:0000313" key="3">
    <source>
        <dbReference type="Proteomes" id="UP000029121"/>
    </source>
</evidence>
<evidence type="ECO:0000259" key="1">
    <source>
        <dbReference type="SMART" id="SM00256"/>
    </source>
</evidence>
<feature type="domain" description="F-box" evidence="1">
    <location>
        <begin position="8"/>
        <end position="47"/>
    </location>
</feature>
<keyword evidence="3" id="KW-1185">Reference proteome</keyword>
<dbReference type="EMBL" id="KB870808">
    <property type="protein sequence ID" value="EOA29033.1"/>
    <property type="molecule type" value="Genomic_DNA"/>
</dbReference>
<dbReference type="NCBIfam" id="TIGR01640">
    <property type="entry name" value="F_box_assoc_1"/>
    <property type="match status" value="1"/>
</dbReference>
<dbReference type="Pfam" id="PF08268">
    <property type="entry name" value="FBA_3"/>
    <property type="match status" value="1"/>
</dbReference>
<dbReference type="Proteomes" id="UP000029121">
    <property type="component" value="Unassembled WGS sequence"/>
</dbReference>
<dbReference type="InterPro" id="IPR013187">
    <property type="entry name" value="F-box-assoc_dom_typ3"/>
</dbReference>
<organism evidence="2 3">
    <name type="scientific">Capsella rubella</name>
    <dbReference type="NCBI Taxonomy" id="81985"/>
    <lineage>
        <taxon>Eukaryota</taxon>
        <taxon>Viridiplantae</taxon>
        <taxon>Streptophyta</taxon>
        <taxon>Embryophyta</taxon>
        <taxon>Tracheophyta</taxon>
        <taxon>Spermatophyta</taxon>
        <taxon>Magnoliopsida</taxon>
        <taxon>eudicotyledons</taxon>
        <taxon>Gunneridae</taxon>
        <taxon>Pentapetalae</taxon>
        <taxon>rosids</taxon>
        <taxon>malvids</taxon>
        <taxon>Brassicales</taxon>
        <taxon>Brassicaceae</taxon>
        <taxon>Camelineae</taxon>
        <taxon>Capsella</taxon>
    </lineage>
</organism>
<protein>
    <recommendedName>
        <fullName evidence="1">F-box domain-containing protein</fullName>
    </recommendedName>
</protein>
<sequence length="361" mass="41289">MEVGNSNLNSNVLEELFLRLPLKSLGRFKSVSKEWKSILESKWFVERHLSLAKSRPNILLAYHCDCGVSTSILNGLQHFLWSLEFVYLHCDATRPSMSYDGLVCFPKAELVDVVNPSTGQLRRFHCPSLLNPCPNSAKFHEESWTTYFPGYCAMGFGRDSVKGCYKVVRIFRNPNYCDILDVNTGEWRKLWKPSRYKVDVGRKSTCVDGSIYWLRIHVSGSIYTILALDLHLEEFRAVPRPPLPKGIVFEAQIVNINDRLAIAMPVSHPLHQYELEIWSMDSHKETWSKTHSISLASLGMVEYSRSFTPVILSNQGDVVFSDNNNYLFKYISETDTLHSLPDDICVISPYVENFIPLPAQQ</sequence>
<dbReference type="eggNOG" id="ENOG502QREF">
    <property type="taxonomic scope" value="Eukaryota"/>
</dbReference>
<proteinExistence type="predicted"/>
<dbReference type="PANTHER" id="PTHR31672">
    <property type="entry name" value="BNACNNG10540D PROTEIN"/>
    <property type="match status" value="1"/>
</dbReference>
<dbReference type="SMART" id="SM00256">
    <property type="entry name" value="FBOX"/>
    <property type="match status" value="1"/>
</dbReference>
<dbReference type="PANTHER" id="PTHR31672:SF13">
    <property type="entry name" value="F-BOX PROTEIN CPR30-LIKE"/>
    <property type="match status" value="1"/>
</dbReference>
<dbReference type="InterPro" id="IPR017451">
    <property type="entry name" value="F-box-assoc_interact_dom"/>
</dbReference>